<feature type="compositionally biased region" description="Polar residues" evidence="7">
    <location>
        <begin position="116"/>
        <end position="125"/>
    </location>
</feature>
<dbReference type="GO" id="GO:0016020">
    <property type="term" value="C:membrane"/>
    <property type="evidence" value="ECO:0007669"/>
    <property type="project" value="UniProtKB-SubCell"/>
</dbReference>
<dbReference type="InterPro" id="IPR026057">
    <property type="entry name" value="TBL_C"/>
</dbReference>
<dbReference type="EMBL" id="CM001888">
    <property type="protein sequence ID" value="EOY19992.1"/>
    <property type="molecule type" value="Genomic_DNA"/>
</dbReference>
<feature type="domain" description="Trichome birefringence-like C-terminal" evidence="9">
    <location>
        <begin position="294"/>
        <end position="579"/>
    </location>
</feature>
<dbReference type="HOGENOM" id="CLU_020953_5_0_1"/>
<dbReference type="STRING" id="3641.A0A061FTA7"/>
<evidence type="ECO:0000259" key="10">
    <source>
        <dbReference type="Pfam" id="PF14416"/>
    </source>
</evidence>
<accession>A0A061FTA7</accession>
<dbReference type="PANTHER" id="PTHR32285">
    <property type="entry name" value="PROTEIN TRICHOME BIREFRINGENCE-LIKE 9-RELATED"/>
    <property type="match status" value="1"/>
</dbReference>
<dbReference type="Gramene" id="EOY19993">
    <property type="protein sequence ID" value="EOY19993"/>
    <property type="gene ID" value="TCM_045394"/>
</dbReference>
<proteinExistence type="inferred from homology"/>
<dbReference type="InParanoid" id="A0A061FTA7"/>
<evidence type="ECO:0000313" key="11">
    <source>
        <dbReference type="EMBL" id="EOY19992.1"/>
    </source>
</evidence>
<feature type="region of interest" description="Disordered" evidence="7">
    <location>
        <begin position="110"/>
        <end position="149"/>
    </location>
</feature>
<evidence type="ECO:0000256" key="5">
    <source>
        <dbReference type="ARBA" id="ARBA00022989"/>
    </source>
</evidence>
<feature type="region of interest" description="Disordered" evidence="7">
    <location>
        <begin position="170"/>
        <end position="193"/>
    </location>
</feature>
<evidence type="ECO:0000256" key="8">
    <source>
        <dbReference type="SAM" id="Phobius"/>
    </source>
</evidence>
<evidence type="ECO:0000313" key="12">
    <source>
        <dbReference type="Proteomes" id="UP000026915"/>
    </source>
</evidence>
<keyword evidence="6 8" id="KW-0472">Membrane</keyword>
<dbReference type="Gramene" id="EOY19992">
    <property type="protein sequence ID" value="EOY19992"/>
    <property type="gene ID" value="TCM_045394"/>
</dbReference>
<evidence type="ECO:0000256" key="6">
    <source>
        <dbReference type="ARBA" id="ARBA00023136"/>
    </source>
</evidence>
<evidence type="ECO:0000256" key="1">
    <source>
        <dbReference type="ARBA" id="ARBA00004167"/>
    </source>
</evidence>
<organism evidence="11 12">
    <name type="scientific">Theobroma cacao</name>
    <name type="common">Cacao</name>
    <name type="synonym">Cocoa</name>
    <dbReference type="NCBI Taxonomy" id="3641"/>
    <lineage>
        <taxon>Eukaryota</taxon>
        <taxon>Viridiplantae</taxon>
        <taxon>Streptophyta</taxon>
        <taxon>Embryophyta</taxon>
        <taxon>Tracheophyta</taxon>
        <taxon>Spermatophyta</taxon>
        <taxon>Magnoliopsida</taxon>
        <taxon>eudicotyledons</taxon>
        <taxon>Gunneridae</taxon>
        <taxon>Pentapetalae</taxon>
        <taxon>rosids</taxon>
        <taxon>malvids</taxon>
        <taxon>Malvales</taxon>
        <taxon>Malvaceae</taxon>
        <taxon>Byttnerioideae</taxon>
        <taxon>Theobroma</taxon>
    </lineage>
</organism>
<sequence length="602" mass="69172">MADAKYPSSTKTETKRTTFSLFATRKTVTFAFTFTSVFVVGFTTLLLLNPSSYSSPWLKTFLQTSSYRSHFSSLFSHFLPNSSQSNYYPLPASQLRDNPIQISQENERFRGKKDWSLSSENNSGGPFQISPESEDFGGNDESFSSEVNSGGSKIPFEGNAFNTHTVTFSQEPNHTSQSFNANATNSPGSSSQTLDIIESGKELKEGILEKGRVSSNVTLDGSSDEFLEKLRKGNFVDIMSHCRIFDGKWVRDDSYPLYAPGSCPHIDESFNCFLNGRPDRGYEKYRWQPSGCNMPRLNGKHMLELLRGKRVVFVGDSLGRNMWESLVCVLQNSAEEKSNVFEDSDRHELQTEGSYSILFNDYNCSIEYFRSPFLVQEWKSLEKNGSKRETLRLDMMDKLSYKYKKADVLIFNTGHWWTHEKTSKGKGYYQEGTTIYDRLNVKEAFRKALTTWARWIDTNIDPMKTLVFFRGFSASHFRGGRWNSGGQCDGETEPITNEKYLKKYPSKMRIFESVIKGMNKPVLYLNVSRMTGFRKDAHPSIYRKQNLTEEERSSPTRIQDCSHWCLPGVPDTWNELVYAQLFVKHNQHQEQLLHQELQQRRA</sequence>
<dbReference type="EMBL" id="CM001888">
    <property type="protein sequence ID" value="EOY19993.1"/>
    <property type="molecule type" value="Genomic_DNA"/>
</dbReference>
<comment type="subcellular location">
    <subcellularLocation>
        <location evidence="1">Membrane</location>
        <topology evidence="1">Single-pass membrane protein</topology>
    </subcellularLocation>
</comment>
<evidence type="ECO:0000256" key="2">
    <source>
        <dbReference type="ARBA" id="ARBA00007727"/>
    </source>
</evidence>
<dbReference type="InterPro" id="IPR025846">
    <property type="entry name" value="TBL_N"/>
</dbReference>
<dbReference type="Proteomes" id="UP000026915">
    <property type="component" value="Chromosome 10"/>
</dbReference>
<dbReference type="eggNOG" id="ENOG502RANF">
    <property type="taxonomic scope" value="Eukaryota"/>
</dbReference>
<keyword evidence="12" id="KW-1185">Reference proteome</keyword>
<evidence type="ECO:0000256" key="4">
    <source>
        <dbReference type="ARBA" id="ARBA00022968"/>
    </source>
</evidence>
<dbReference type="OMA" id="ITWARWI"/>
<dbReference type="GO" id="GO:0016413">
    <property type="term" value="F:O-acetyltransferase activity"/>
    <property type="evidence" value="ECO:0000318"/>
    <property type="project" value="GO_Central"/>
</dbReference>
<name>A0A061FTA7_THECC</name>
<feature type="transmembrane region" description="Helical" evidence="8">
    <location>
        <begin position="28"/>
        <end position="48"/>
    </location>
</feature>
<keyword evidence="5 8" id="KW-1133">Transmembrane helix</keyword>
<reference evidence="11 12" key="1">
    <citation type="journal article" date="2013" name="Genome Biol.">
        <title>The genome sequence of the most widely cultivated cacao type and its use to identify candidate genes regulating pod color.</title>
        <authorList>
            <person name="Motamayor J.C."/>
            <person name="Mockaitis K."/>
            <person name="Schmutz J."/>
            <person name="Haiminen N."/>
            <person name="Iii D.L."/>
            <person name="Cornejo O."/>
            <person name="Findley S.D."/>
            <person name="Zheng P."/>
            <person name="Utro F."/>
            <person name="Royaert S."/>
            <person name="Saski C."/>
            <person name="Jenkins J."/>
            <person name="Podicheti R."/>
            <person name="Zhao M."/>
            <person name="Scheffler B.E."/>
            <person name="Stack J.C."/>
            <person name="Feltus F.A."/>
            <person name="Mustiga G.M."/>
            <person name="Amores F."/>
            <person name="Phillips W."/>
            <person name="Marelli J.P."/>
            <person name="May G.D."/>
            <person name="Shapiro H."/>
            <person name="Ma J."/>
            <person name="Bustamante C.D."/>
            <person name="Schnell R.J."/>
            <person name="Main D."/>
            <person name="Gilbert D."/>
            <person name="Parida L."/>
            <person name="Kuhn D.N."/>
        </authorList>
    </citation>
    <scope>NUCLEOTIDE SEQUENCE [LARGE SCALE GENOMIC DNA]</scope>
    <source>
        <strain evidence="12">cv. Matina 1-6</strain>
    </source>
</reference>
<dbReference type="GO" id="GO:0005794">
    <property type="term" value="C:Golgi apparatus"/>
    <property type="evidence" value="ECO:0000318"/>
    <property type="project" value="GO_Central"/>
</dbReference>
<evidence type="ECO:0000256" key="3">
    <source>
        <dbReference type="ARBA" id="ARBA00022692"/>
    </source>
</evidence>
<keyword evidence="4" id="KW-0735">Signal-anchor</keyword>
<protein>
    <submittedName>
        <fullName evidence="11">Uncharacterized protein isoform 1</fullName>
    </submittedName>
</protein>
<dbReference type="Pfam" id="PF13839">
    <property type="entry name" value="PC-Esterase"/>
    <property type="match status" value="1"/>
</dbReference>
<dbReference type="Pfam" id="PF14416">
    <property type="entry name" value="PMR5N"/>
    <property type="match status" value="1"/>
</dbReference>
<feature type="domain" description="Trichome birefringence-like N-terminal" evidence="10">
    <location>
        <begin position="241"/>
        <end position="293"/>
    </location>
</feature>
<keyword evidence="3 8" id="KW-0812">Transmembrane</keyword>
<comment type="similarity">
    <text evidence="2">Belongs to the PC-esterase family. TBL subfamily.</text>
</comment>
<dbReference type="AlphaFoldDB" id="A0A061FTA7"/>
<dbReference type="InterPro" id="IPR029962">
    <property type="entry name" value="TBL"/>
</dbReference>
<evidence type="ECO:0000259" key="9">
    <source>
        <dbReference type="Pfam" id="PF13839"/>
    </source>
</evidence>
<evidence type="ECO:0000256" key="7">
    <source>
        <dbReference type="SAM" id="MobiDB-lite"/>
    </source>
</evidence>
<dbReference type="PANTHER" id="PTHR32285:SF242">
    <property type="entry name" value="PMR5_CAS1P GDSL_SGNH-LIKE ACYL-ESTERASE FAMILY PROTEIN"/>
    <property type="match status" value="1"/>
</dbReference>
<gene>
    <name evidence="11" type="ORF">TCM_045394</name>
</gene>